<comment type="caution">
    <text evidence="9">The sequence shown here is derived from an EMBL/GenBank/DDBJ whole genome shotgun (WGS) entry which is preliminary data.</text>
</comment>
<dbReference type="PROSITE" id="PS51471">
    <property type="entry name" value="FE2OG_OXY"/>
    <property type="match status" value="1"/>
</dbReference>
<evidence type="ECO:0000259" key="8">
    <source>
        <dbReference type="PROSITE" id="PS51471"/>
    </source>
</evidence>
<dbReference type="Pfam" id="PF13640">
    <property type="entry name" value="2OG-FeII_Oxy_3"/>
    <property type="match status" value="1"/>
</dbReference>
<dbReference type="SMART" id="SM00456">
    <property type="entry name" value="WW"/>
    <property type="match status" value="1"/>
</dbReference>
<dbReference type="PANTHER" id="PTHR10869">
    <property type="entry name" value="PROLYL 4-HYDROXYLASE ALPHA SUBUNIT"/>
    <property type="match status" value="1"/>
</dbReference>
<dbReference type="GO" id="GO:0004656">
    <property type="term" value="F:procollagen-proline 4-dioxygenase activity"/>
    <property type="evidence" value="ECO:0007669"/>
    <property type="project" value="TreeGrafter"/>
</dbReference>
<dbReference type="Pfam" id="PF00397">
    <property type="entry name" value="WW"/>
    <property type="match status" value="1"/>
</dbReference>
<gene>
    <name evidence="9" type="ORF">SNEC2469_LOCUS16975</name>
</gene>
<evidence type="ECO:0008006" key="11">
    <source>
        <dbReference type="Google" id="ProtNLM"/>
    </source>
</evidence>
<dbReference type="Gene3D" id="2.20.70.10">
    <property type="match status" value="1"/>
</dbReference>
<dbReference type="SMART" id="SM00702">
    <property type="entry name" value="P4Hc"/>
    <property type="match status" value="1"/>
</dbReference>
<dbReference type="CDD" id="cd00201">
    <property type="entry name" value="WW"/>
    <property type="match status" value="1"/>
</dbReference>
<organism evidence="9 10">
    <name type="scientific">Symbiodinium necroappetens</name>
    <dbReference type="NCBI Taxonomy" id="1628268"/>
    <lineage>
        <taxon>Eukaryota</taxon>
        <taxon>Sar</taxon>
        <taxon>Alveolata</taxon>
        <taxon>Dinophyceae</taxon>
        <taxon>Suessiales</taxon>
        <taxon>Symbiodiniaceae</taxon>
        <taxon>Symbiodinium</taxon>
    </lineage>
</organism>
<reference evidence="9" key="1">
    <citation type="submission" date="2021-02" db="EMBL/GenBank/DDBJ databases">
        <authorList>
            <person name="Dougan E. K."/>
            <person name="Rhodes N."/>
            <person name="Thang M."/>
            <person name="Chan C."/>
        </authorList>
    </citation>
    <scope>NUCLEOTIDE SEQUENCE</scope>
</reference>
<dbReference type="InterPro" id="IPR045054">
    <property type="entry name" value="P4HA-like"/>
</dbReference>
<dbReference type="PROSITE" id="PS50020">
    <property type="entry name" value="WW_DOMAIN_2"/>
    <property type="match status" value="1"/>
</dbReference>
<evidence type="ECO:0000259" key="7">
    <source>
        <dbReference type="PROSITE" id="PS50020"/>
    </source>
</evidence>
<dbReference type="InterPro" id="IPR001202">
    <property type="entry name" value="WW_dom"/>
</dbReference>
<keyword evidence="2" id="KW-0479">Metal-binding</keyword>
<dbReference type="InterPro" id="IPR006620">
    <property type="entry name" value="Pro_4_hyd_alph"/>
</dbReference>
<comment type="cofactor">
    <cofactor evidence="1">
        <name>L-ascorbate</name>
        <dbReference type="ChEBI" id="CHEBI:38290"/>
    </cofactor>
</comment>
<proteinExistence type="predicted"/>
<evidence type="ECO:0000256" key="3">
    <source>
        <dbReference type="ARBA" id="ARBA00022964"/>
    </source>
</evidence>
<evidence type="ECO:0000313" key="10">
    <source>
        <dbReference type="Proteomes" id="UP000601435"/>
    </source>
</evidence>
<dbReference type="EMBL" id="CAJNJA010027831">
    <property type="protein sequence ID" value="CAE7587234.1"/>
    <property type="molecule type" value="Genomic_DNA"/>
</dbReference>
<dbReference type="SUPFAM" id="SSF51045">
    <property type="entry name" value="WW domain"/>
    <property type="match status" value="1"/>
</dbReference>
<feature type="region of interest" description="Disordered" evidence="6">
    <location>
        <begin position="94"/>
        <end position="114"/>
    </location>
</feature>
<dbReference type="Gene3D" id="1.20.1280.50">
    <property type="match status" value="1"/>
</dbReference>
<dbReference type="InterPro" id="IPR036020">
    <property type="entry name" value="WW_dom_sf"/>
</dbReference>
<dbReference type="Gene3D" id="2.60.120.620">
    <property type="entry name" value="q2cbj1_9rhob like domain"/>
    <property type="match status" value="1"/>
</dbReference>
<sequence length="1038" mass="115813">MAPAPAMREDARDVWLQPAEEEVQLVMERLKVDSEEARRVLSKGLPPGWLACRTDDGEAYYHKPSTGVSQWQHPGRAWIPSDMSQLAASLMRPRRKGEAGADCESQETSAAHSVYDARSRHVELDTPDTLFTATPSIVREDVVGRAFALRNILTPAEAATYVASAQRSGFGHSDVSREFPASLRNNSRLIHFSDALALALYRRLAPYLAHRDVYLVQPMGFGAEGRWKPVGINPCFRISQYKEGEHFATHCDGMYANDNDECSIYSVVMYLNEDYEGGELEFTDSGKRFRPTAGTAVLLPHDLSHAGLEVSKGIKYVARSELMFRCVDRRPPPSIPKYADDPLFRRMAALYEQIGDLAAKGDASVTTKAYQEALGLQIAHQGTDAKRRATNPLPFEEKSLEHILGFLHPLEVANSSSVCFRWHNVTLAGALWQSFCRLRWPNDSEVLEGLAYDLEPELKDWMGIYRRQHILEGSAPVCVVFLASTISCWADGAEQETCVPAIFSHDVDGVRWDCSFKQRVGWICGGNLLDKKRFWHGNAQALNARRLEQPKRGYAFEGNSSCGGEYTMPDVGKVDFQTVAEAFSWAFRKLGIRATDYQLVAPLLPGLLKQTGRARLAQILTQRFEVPRLSFVDAPLCALRARGLKTGTVIWGEELSRSAVFFYLDDEEVLVSQDFHFNSAKVEDVLLLLAQARNLGPDRCAAVLADVVLSPQPYLQEENRRGPGINRTPPAWADPQTLKAALDLLHIATRLHEPLAADVLCGARSMAGDLPLVAPPAVSHMWQWRVHADGQWLVLPRYVAGVFEGALRAGHRYAAVQTRTRYWPGHSGPAHTLYLVADLDSDSCRVALCRSAFANVPFAPYIIRSELGKDMPCQPIGDWCRLTRFVRGKPSETPDLRKPEDIERESRSQEEVVAVEGPAVHVRNLAGRLVFSMPTDKVLACGMLEFTEQPALSLGVEATRLKLLDGAEELDPHEDLVRRISSHEVSEFQVLICPKTATDPRENEPRESIPEDLPGCQTETGYDNFMNAINKIQENRQF</sequence>
<evidence type="ECO:0000256" key="4">
    <source>
        <dbReference type="ARBA" id="ARBA00023002"/>
    </source>
</evidence>
<keyword evidence="3" id="KW-0223">Dioxygenase</keyword>
<evidence type="ECO:0000256" key="1">
    <source>
        <dbReference type="ARBA" id="ARBA00001961"/>
    </source>
</evidence>
<dbReference type="GO" id="GO:0005506">
    <property type="term" value="F:iron ion binding"/>
    <property type="evidence" value="ECO:0007669"/>
    <property type="project" value="InterPro"/>
</dbReference>
<dbReference type="InterPro" id="IPR005123">
    <property type="entry name" value="Oxoglu/Fe-dep_dioxygenase_dom"/>
</dbReference>
<dbReference type="OrthoDB" id="69177at2759"/>
<dbReference type="InterPro" id="IPR044862">
    <property type="entry name" value="Pro_4_hyd_alph_FE2OG_OXY"/>
</dbReference>
<dbReference type="InterPro" id="IPR036047">
    <property type="entry name" value="F-box-like_dom_sf"/>
</dbReference>
<protein>
    <recommendedName>
        <fullName evidence="11">Fe2OG dioxygenase domain-containing protein</fullName>
    </recommendedName>
</protein>
<dbReference type="GO" id="GO:0005783">
    <property type="term" value="C:endoplasmic reticulum"/>
    <property type="evidence" value="ECO:0007669"/>
    <property type="project" value="TreeGrafter"/>
</dbReference>
<feature type="domain" description="WW" evidence="7">
    <location>
        <begin position="43"/>
        <end position="76"/>
    </location>
</feature>
<dbReference type="PANTHER" id="PTHR10869:SF236">
    <property type="entry name" value="PROLYL 4-HYDROXYLASE ALPHA SUBUNIT DOMAIN-CONTAINING PROTEIN"/>
    <property type="match status" value="1"/>
</dbReference>
<keyword evidence="10" id="KW-1185">Reference proteome</keyword>
<evidence type="ECO:0000256" key="6">
    <source>
        <dbReference type="SAM" id="MobiDB-lite"/>
    </source>
</evidence>
<dbReference type="GO" id="GO:0031418">
    <property type="term" value="F:L-ascorbic acid binding"/>
    <property type="evidence" value="ECO:0007669"/>
    <property type="project" value="InterPro"/>
</dbReference>
<feature type="domain" description="Fe2OG dioxygenase" evidence="8">
    <location>
        <begin position="231"/>
        <end position="328"/>
    </location>
</feature>
<dbReference type="Proteomes" id="UP000601435">
    <property type="component" value="Unassembled WGS sequence"/>
</dbReference>
<accession>A0A812UW41</accession>
<evidence type="ECO:0000313" key="9">
    <source>
        <dbReference type="EMBL" id="CAE7587234.1"/>
    </source>
</evidence>
<dbReference type="SUPFAM" id="SSF81383">
    <property type="entry name" value="F-box domain"/>
    <property type="match status" value="1"/>
</dbReference>
<evidence type="ECO:0000256" key="5">
    <source>
        <dbReference type="ARBA" id="ARBA00023004"/>
    </source>
</evidence>
<dbReference type="PROSITE" id="PS01159">
    <property type="entry name" value="WW_DOMAIN_1"/>
    <property type="match status" value="1"/>
</dbReference>
<evidence type="ECO:0000256" key="2">
    <source>
        <dbReference type="ARBA" id="ARBA00022723"/>
    </source>
</evidence>
<name>A0A812UW41_9DINO</name>
<keyword evidence="5" id="KW-0408">Iron</keyword>
<dbReference type="AlphaFoldDB" id="A0A812UW41"/>
<keyword evidence="4" id="KW-0560">Oxidoreductase</keyword>